<dbReference type="Pfam" id="PF20067">
    <property type="entry name" value="SSL_N"/>
    <property type="match status" value="1"/>
</dbReference>
<evidence type="ECO:0000256" key="3">
    <source>
        <dbReference type="ARBA" id="ARBA00023180"/>
    </source>
</evidence>
<evidence type="ECO:0000256" key="4">
    <source>
        <dbReference type="SAM" id="MobiDB-lite"/>
    </source>
</evidence>
<dbReference type="InterPro" id="IPR018119">
    <property type="entry name" value="Strictosidine_synth_cons-reg"/>
</dbReference>
<keyword evidence="3" id="KW-0325">Glycoprotein</keyword>
<feature type="compositionally biased region" description="Basic residues" evidence="4">
    <location>
        <begin position="1"/>
        <end position="11"/>
    </location>
</feature>
<dbReference type="Gene3D" id="2.120.10.30">
    <property type="entry name" value="TolB, C-terminal domain"/>
    <property type="match status" value="1"/>
</dbReference>
<organism evidence="6 7">
    <name type="scientific">Nocardia caishijiensis</name>
    <dbReference type="NCBI Taxonomy" id="184756"/>
    <lineage>
        <taxon>Bacteria</taxon>
        <taxon>Bacillati</taxon>
        <taxon>Actinomycetota</taxon>
        <taxon>Actinomycetes</taxon>
        <taxon>Mycobacteriales</taxon>
        <taxon>Nocardiaceae</taxon>
        <taxon>Nocardia</taxon>
    </lineage>
</organism>
<dbReference type="PANTHER" id="PTHR10426">
    <property type="entry name" value="STRICTOSIDINE SYNTHASE-RELATED"/>
    <property type="match status" value="1"/>
</dbReference>
<feature type="region of interest" description="Disordered" evidence="4">
    <location>
        <begin position="1"/>
        <end position="27"/>
    </location>
</feature>
<comment type="similarity">
    <text evidence="1">Belongs to the strictosidine synthase family.</text>
</comment>
<feature type="domain" description="Strictosidine synthase conserved region" evidence="5">
    <location>
        <begin position="130"/>
        <end position="212"/>
    </location>
</feature>
<evidence type="ECO:0000259" key="5">
    <source>
        <dbReference type="Pfam" id="PF03088"/>
    </source>
</evidence>
<sequence length="332" mass="35553">MGMRMRPHRWTPPRATARAGQPNSDPALPALRLLPLPGTAPEDVVLTPDGHVVTGTEDGTIWRVDPADGTAEKIAHAAGRPLGMHADADGSLLICVAGHGVFRSVAAGGELEPVLTEIDGEPIIFPSNVVRDDDGTIYFSESSRRWPFEQWMGDILEHSGSGRLVRRDPGGQVEVLIDGLQFANGVVLAPDLSWVLVAETGAYRITRYWLAGPRTGTVDHLVENLPGSPDNMSLGSDGLVWVGMVAPRNALLDRMLALPGIFRRLAWALPERLRPAPARTAWVIALDSDGTVVHDLQRAGDDFAMVTSVVEHEGTLYLGSLSESAVAVSAVP</sequence>
<evidence type="ECO:0000256" key="2">
    <source>
        <dbReference type="ARBA" id="ARBA00022553"/>
    </source>
</evidence>
<keyword evidence="7" id="KW-1185">Reference proteome</keyword>
<name>A0ABQ6YIB0_9NOCA</name>
<dbReference type="SUPFAM" id="SSF63829">
    <property type="entry name" value="Calcium-dependent phosphotriesterase"/>
    <property type="match status" value="1"/>
</dbReference>
<evidence type="ECO:0000313" key="6">
    <source>
        <dbReference type="EMBL" id="KAF0845522.1"/>
    </source>
</evidence>
<dbReference type="Pfam" id="PF03088">
    <property type="entry name" value="Str_synth"/>
    <property type="match status" value="1"/>
</dbReference>
<dbReference type="EMBL" id="VMSD01000007">
    <property type="protein sequence ID" value="KAF0845522.1"/>
    <property type="molecule type" value="Genomic_DNA"/>
</dbReference>
<evidence type="ECO:0000256" key="1">
    <source>
        <dbReference type="ARBA" id="ARBA00009191"/>
    </source>
</evidence>
<comment type="caution">
    <text evidence="6">The sequence shown here is derived from an EMBL/GenBank/DDBJ whole genome shotgun (WGS) entry which is preliminary data.</text>
</comment>
<gene>
    <name evidence="6" type="ORF">FNL39_107123</name>
</gene>
<dbReference type="InterPro" id="IPR011042">
    <property type="entry name" value="6-blade_b-propeller_TolB-like"/>
</dbReference>
<protein>
    <submittedName>
        <fullName evidence="6">Strictosidine synthase</fullName>
    </submittedName>
</protein>
<reference evidence="6 7" key="1">
    <citation type="submission" date="2019-07" db="EMBL/GenBank/DDBJ databases">
        <title>Genomic Encyclopedia of Type Strains, Phase IV (KMG-IV): sequencing the most valuable type-strain genomes for metagenomic binning, comparative biology and taxonomic classification.</title>
        <authorList>
            <person name="Goeker M."/>
        </authorList>
    </citation>
    <scope>NUCLEOTIDE SEQUENCE [LARGE SCALE GENOMIC DNA]</scope>
    <source>
        <strain evidence="6 7">DSM 44831</strain>
    </source>
</reference>
<proteinExistence type="inferred from homology"/>
<accession>A0ABQ6YIB0</accession>
<keyword evidence="2" id="KW-0597">Phosphoprotein</keyword>
<dbReference type="Proteomes" id="UP000798951">
    <property type="component" value="Unassembled WGS sequence"/>
</dbReference>
<dbReference type="PANTHER" id="PTHR10426:SF88">
    <property type="entry name" value="ADIPOCYTE PLASMA MEMBRANE-ASSOCIATED PROTEIN HEMOMUCIN-RELATED"/>
    <property type="match status" value="1"/>
</dbReference>
<evidence type="ECO:0000313" key="7">
    <source>
        <dbReference type="Proteomes" id="UP000798951"/>
    </source>
</evidence>